<evidence type="ECO:0000256" key="2">
    <source>
        <dbReference type="ARBA" id="ARBA00022729"/>
    </source>
</evidence>
<dbReference type="InterPro" id="IPR036962">
    <property type="entry name" value="Glyco_hydro_3_N_sf"/>
</dbReference>
<dbReference type="SUPFAM" id="SSF51445">
    <property type="entry name" value="(Trans)glycosidases"/>
    <property type="match status" value="1"/>
</dbReference>
<organism evidence="5">
    <name type="scientific">uncultured bacterium contig00027</name>
    <dbReference type="NCBI Taxonomy" id="1181516"/>
    <lineage>
        <taxon>Bacteria</taxon>
        <taxon>environmental samples</taxon>
    </lineage>
</organism>
<dbReference type="GO" id="GO:0009044">
    <property type="term" value="F:xylan 1,4-beta-xylosidase activity"/>
    <property type="evidence" value="ECO:0007669"/>
    <property type="project" value="InterPro"/>
</dbReference>
<keyword evidence="3 5" id="KW-0378">Hydrolase</keyword>
<dbReference type="InterPro" id="IPR017853">
    <property type="entry name" value="GH"/>
</dbReference>
<comment type="similarity">
    <text evidence="1">Belongs to the glycosyl hydrolase 3 family.</text>
</comment>
<dbReference type="InterPro" id="IPR026891">
    <property type="entry name" value="Fn3-like"/>
</dbReference>
<evidence type="ECO:0000256" key="3">
    <source>
        <dbReference type="ARBA" id="ARBA00022801"/>
    </source>
</evidence>
<dbReference type="InterPro" id="IPR036881">
    <property type="entry name" value="Glyco_hydro_3_C_sf"/>
</dbReference>
<name>A0A806K105_9BACT</name>
<dbReference type="GO" id="GO:0008422">
    <property type="term" value="F:beta-glucosidase activity"/>
    <property type="evidence" value="ECO:0007669"/>
    <property type="project" value="UniProtKB-EC"/>
</dbReference>
<dbReference type="GO" id="GO:0045493">
    <property type="term" value="P:xylan catabolic process"/>
    <property type="evidence" value="ECO:0007669"/>
    <property type="project" value="InterPro"/>
</dbReference>
<reference evidence="5" key="1">
    <citation type="submission" date="2012-03" db="EMBL/GenBank/DDBJ databases">
        <title>Functional metagenomics reveals considerable lignocellulase gene clusters in the gut microbiome of a wood-feeding higher termite.</title>
        <authorList>
            <person name="Liu N."/>
        </authorList>
    </citation>
    <scope>NUCLEOTIDE SEQUENCE</scope>
</reference>
<dbReference type="Gene3D" id="3.40.50.1700">
    <property type="entry name" value="Glycoside hydrolase family 3 C-terminal domain"/>
    <property type="match status" value="1"/>
</dbReference>
<dbReference type="Pfam" id="PF01915">
    <property type="entry name" value="Glyco_hydro_3_C"/>
    <property type="match status" value="1"/>
</dbReference>
<dbReference type="Gene3D" id="2.60.40.10">
    <property type="entry name" value="Immunoglobulins"/>
    <property type="match status" value="1"/>
</dbReference>
<proteinExistence type="inferred from homology"/>
<protein>
    <submittedName>
        <fullName evidence="5">Beta-glucosidase</fullName>
        <ecNumber evidence="5">3.2.1.21</ecNumber>
    </submittedName>
</protein>
<dbReference type="InterPro" id="IPR044993">
    <property type="entry name" value="BXL"/>
</dbReference>
<evidence type="ECO:0000259" key="4">
    <source>
        <dbReference type="SMART" id="SM01217"/>
    </source>
</evidence>
<dbReference type="SMART" id="SM01217">
    <property type="entry name" value="Fn3_like"/>
    <property type="match status" value="1"/>
</dbReference>
<evidence type="ECO:0000256" key="1">
    <source>
        <dbReference type="ARBA" id="ARBA00005336"/>
    </source>
</evidence>
<dbReference type="Pfam" id="PF00933">
    <property type="entry name" value="Glyco_hydro_3"/>
    <property type="match status" value="1"/>
</dbReference>
<dbReference type="SUPFAM" id="SSF52279">
    <property type="entry name" value="Beta-D-glucan exohydrolase, C-terminal domain"/>
    <property type="match status" value="1"/>
</dbReference>
<feature type="domain" description="Fibronectin type III-like" evidence="4">
    <location>
        <begin position="609"/>
        <end position="678"/>
    </location>
</feature>
<keyword evidence="5" id="KW-0326">Glycosidase</keyword>
<dbReference type="InterPro" id="IPR002772">
    <property type="entry name" value="Glyco_hydro_3_C"/>
</dbReference>
<dbReference type="PANTHER" id="PTHR42721:SF3">
    <property type="entry name" value="BETA-D-XYLOSIDASE 5-RELATED"/>
    <property type="match status" value="1"/>
</dbReference>
<dbReference type="InterPro" id="IPR001764">
    <property type="entry name" value="Glyco_hydro_3_N"/>
</dbReference>
<dbReference type="EC" id="3.2.1.21" evidence="5"/>
<accession>A0A806K105</accession>
<dbReference type="EMBL" id="JQ844233">
    <property type="protein sequence ID" value="AGS53452.1"/>
    <property type="molecule type" value="Genomic_DNA"/>
</dbReference>
<dbReference type="InterPro" id="IPR013783">
    <property type="entry name" value="Ig-like_fold"/>
</dbReference>
<dbReference type="Pfam" id="PF14310">
    <property type="entry name" value="Fn3-like"/>
    <property type="match status" value="1"/>
</dbReference>
<evidence type="ECO:0000313" key="5">
    <source>
        <dbReference type="EMBL" id="AGS53452.1"/>
    </source>
</evidence>
<dbReference type="AlphaFoldDB" id="A0A806K105"/>
<dbReference type="PRINTS" id="PR00133">
    <property type="entry name" value="GLHYDRLASE3"/>
</dbReference>
<dbReference type="Gene3D" id="3.20.20.300">
    <property type="entry name" value="Glycoside hydrolase, family 3, N-terminal domain"/>
    <property type="match status" value="1"/>
</dbReference>
<sequence length="699" mass="76229">MGYETKIKELISQMTLEEKVSQLLYTSAAIPRLGIPEYNWWNECLHGVARSGVATVFPQAIAMAATFDDALIEQIADAISDEARAKYNEAVMQGNRSQYWGLTFWTPNINIFRDPRWGRGQETYGEDPYLTSRIGCAFVRGLQGGDPENLKAAACAKHYAVHSGPEKDRHVFNAIISLKDLHETYLPAFKALVKEGVEAVMGAYNRTLDEPCCASNLLLKEILREKWGFKGHVVSDCWAIKDFHENHKVTKTPEESAALALNAGCDLNCGCTYPMLTVSFKKGLVTQEAIDTALERLLRTRLKLGMFDPPGSGRWGKLGREIINCEKHKQLALKAARQSVVLLKNDKGILPLDANPKRITVVGPAAANAHALFGNYYGVSSRFVTILEGIAEKTADKFGFNLEYRQGCLMYSENHKSNAEFGQAAPSDVIIAVMGLDGAIEGEEGDAIASDSNGDRAGIELPSWQIDFLDSVKSYLKKTDKPLILVLTGGSPIAIPEDIADAVIFAWYPGEQGGKAVADIIFGDVVPSGKLPVTFPASTQQLPPFEDYSIKGRTYRYMTEKPLYPFGFGLSYTSFRFDAINLSANAIAAGGSVKASVAVSNTGKYDADEVIQIYVKRDGRSEDEPLFSLREFRRVFIPAGSSVTAEFNIASSAFETVNYSGESELLPGSYTIIAADASPVPVAVEKGAANPVSAKIKVS</sequence>
<dbReference type="PANTHER" id="PTHR42721">
    <property type="entry name" value="SUGAR HYDROLASE-RELATED"/>
    <property type="match status" value="1"/>
</dbReference>
<dbReference type="GO" id="GO:0031222">
    <property type="term" value="P:arabinan catabolic process"/>
    <property type="evidence" value="ECO:0007669"/>
    <property type="project" value="TreeGrafter"/>
</dbReference>
<keyword evidence="2" id="KW-0732">Signal</keyword>
<dbReference type="GO" id="GO:0046556">
    <property type="term" value="F:alpha-L-arabinofuranosidase activity"/>
    <property type="evidence" value="ECO:0007669"/>
    <property type="project" value="TreeGrafter"/>
</dbReference>